<sequence length="72" mass="7935">MQELLNEAEEESLVPVGERPTVPTTAVDVSPTGERTPRIPSPRTAPSTEPPEQLLVSPVDVFGLHQERFKDE</sequence>
<dbReference type="AlphaFoldDB" id="W2XAE2"/>
<evidence type="ECO:0000313" key="2">
    <source>
        <dbReference type="EMBL" id="ETP18894.1"/>
    </source>
</evidence>
<evidence type="ECO:0000256" key="1">
    <source>
        <dbReference type="SAM" id="MobiDB-lite"/>
    </source>
</evidence>
<reference evidence="2 3" key="1">
    <citation type="submission" date="2013-11" db="EMBL/GenBank/DDBJ databases">
        <title>The Genome Sequence of Phytophthora parasitica CJ01A1.</title>
        <authorList>
            <consortium name="The Broad Institute Genomics Platform"/>
            <person name="Russ C."/>
            <person name="Tyler B."/>
            <person name="Panabieres F."/>
            <person name="Shan W."/>
            <person name="Tripathy S."/>
            <person name="Grunwald N."/>
            <person name="Machado M."/>
            <person name="Johnson C.S."/>
            <person name="Walker B."/>
            <person name="Young S.K."/>
            <person name="Zeng Q."/>
            <person name="Gargeya S."/>
            <person name="Fitzgerald M."/>
            <person name="Haas B."/>
            <person name="Abouelleil A."/>
            <person name="Allen A.W."/>
            <person name="Alvarado L."/>
            <person name="Arachchi H.M."/>
            <person name="Berlin A.M."/>
            <person name="Chapman S.B."/>
            <person name="Gainer-Dewar J."/>
            <person name="Goldberg J."/>
            <person name="Griggs A."/>
            <person name="Gujja S."/>
            <person name="Hansen M."/>
            <person name="Howarth C."/>
            <person name="Imamovic A."/>
            <person name="Ireland A."/>
            <person name="Larimer J."/>
            <person name="McCowan C."/>
            <person name="Murphy C."/>
            <person name="Pearson M."/>
            <person name="Poon T.W."/>
            <person name="Priest M."/>
            <person name="Roberts A."/>
            <person name="Saif S."/>
            <person name="Shea T."/>
            <person name="Sisk P."/>
            <person name="Sykes S."/>
            <person name="Wortman J."/>
            <person name="Nusbaum C."/>
            <person name="Birren B."/>
        </authorList>
    </citation>
    <scope>NUCLEOTIDE SEQUENCE [LARGE SCALE GENOMIC DNA]</scope>
    <source>
        <strain evidence="2 3">CJ01A1</strain>
    </source>
</reference>
<feature type="compositionally biased region" description="Acidic residues" evidence="1">
    <location>
        <begin position="1"/>
        <end position="12"/>
    </location>
</feature>
<protein>
    <submittedName>
        <fullName evidence="2">Uncharacterized protein</fullName>
    </submittedName>
</protein>
<gene>
    <name evidence="2" type="ORF">F441_06952</name>
</gene>
<name>W2XAE2_PHYNI</name>
<feature type="region of interest" description="Disordered" evidence="1">
    <location>
        <begin position="1"/>
        <end position="57"/>
    </location>
</feature>
<accession>W2XAE2</accession>
<proteinExistence type="predicted"/>
<organism evidence="2 3">
    <name type="scientific">Phytophthora nicotianae CJ01A1</name>
    <dbReference type="NCBI Taxonomy" id="1317063"/>
    <lineage>
        <taxon>Eukaryota</taxon>
        <taxon>Sar</taxon>
        <taxon>Stramenopiles</taxon>
        <taxon>Oomycota</taxon>
        <taxon>Peronosporomycetes</taxon>
        <taxon>Peronosporales</taxon>
        <taxon>Peronosporaceae</taxon>
        <taxon>Phytophthora</taxon>
    </lineage>
</organism>
<comment type="caution">
    <text evidence="2">The sequence shown here is derived from an EMBL/GenBank/DDBJ whole genome shotgun (WGS) entry which is preliminary data.</text>
</comment>
<evidence type="ECO:0000313" key="3">
    <source>
        <dbReference type="Proteomes" id="UP000018958"/>
    </source>
</evidence>
<dbReference type="EMBL" id="ANIX01001377">
    <property type="protein sequence ID" value="ETP18894.1"/>
    <property type="molecule type" value="Genomic_DNA"/>
</dbReference>
<dbReference type="Proteomes" id="UP000018958">
    <property type="component" value="Unassembled WGS sequence"/>
</dbReference>